<evidence type="ECO:0000256" key="3">
    <source>
        <dbReference type="ARBA" id="ARBA00022801"/>
    </source>
</evidence>
<sequence length="154" mass="16933">MPIPDFILELRAMVGHHPLWLPGVTGVVLDDGGRVLLGRRADTGEWAVPAGILEPGEQPVDGLLREITEETGVTAEVERLVSVHSDDVVHYPNGDVCRFLSLVFRCRHVAGEPRVADDESLEVGWFAVDALPPMTPRYRSRIDAALDPPAQPWL</sequence>
<dbReference type="SUPFAM" id="SSF55811">
    <property type="entry name" value="Nudix"/>
    <property type="match status" value="1"/>
</dbReference>
<keyword evidence="3 4" id="KW-0378">Hydrolase</keyword>
<dbReference type="Proteomes" id="UP000252770">
    <property type="component" value="Unassembled WGS sequence"/>
</dbReference>
<dbReference type="AlphaFoldDB" id="A0A367YUK2"/>
<gene>
    <name evidence="6" type="ORF">DT076_14015</name>
</gene>
<evidence type="ECO:0000313" key="7">
    <source>
        <dbReference type="Proteomes" id="UP000252770"/>
    </source>
</evidence>
<evidence type="ECO:0000256" key="4">
    <source>
        <dbReference type="RuleBase" id="RU003476"/>
    </source>
</evidence>
<dbReference type="GO" id="GO:0016787">
    <property type="term" value="F:hydrolase activity"/>
    <property type="evidence" value="ECO:0007669"/>
    <property type="project" value="UniProtKB-KW"/>
</dbReference>
<dbReference type="PANTHER" id="PTHR43046:SF16">
    <property type="entry name" value="ADP-RIBOSE PYROPHOSPHATASE YJHB-RELATED"/>
    <property type="match status" value="1"/>
</dbReference>
<evidence type="ECO:0000256" key="1">
    <source>
        <dbReference type="ARBA" id="ARBA00001946"/>
    </source>
</evidence>
<dbReference type="PRINTS" id="PR00502">
    <property type="entry name" value="NUDIXFAMILY"/>
</dbReference>
<dbReference type="Gene3D" id="3.90.79.10">
    <property type="entry name" value="Nucleoside Triphosphate Pyrophosphohydrolase"/>
    <property type="match status" value="1"/>
</dbReference>
<evidence type="ECO:0000259" key="5">
    <source>
        <dbReference type="PROSITE" id="PS51462"/>
    </source>
</evidence>
<dbReference type="InterPro" id="IPR020476">
    <property type="entry name" value="Nudix_hydrolase"/>
</dbReference>
<evidence type="ECO:0000256" key="2">
    <source>
        <dbReference type="ARBA" id="ARBA00005582"/>
    </source>
</evidence>
<organism evidence="6 7">
    <name type="scientific">Desertihabitans brevis</name>
    <dbReference type="NCBI Taxonomy" id="2268447"/>
    <lineage>
        <taxon>Bacteria</taxon>
        <taxon>Bacillati</taxon>
        <taxon>Actinomycetota</taxon>
        <taxon>Actinomycetes</taxon>
        <taxon>Propionibacteriales</taxon>
        <taxon>Propionibacteriaceae</taxon>
        <taxon>Desertihabitans</taxon>
    </lineage>
</organism>
<accession>A0A367YUK2</accession>
<dbReference type="Pfam" id="PF00293">
    <property type="entry name" value="NUDIX"/>
    <property type="match status" value="1"/>
</dbReference>
<keyword evidence="7" id="KW-1185">Reference proteome</keyword>
<dbReference type="InterPro" id="IPR020084">
    <property type="entry name" value="NUDIX_hydrolase_CS"/>
</dbReference>
<reference evidence="6 7" key="1">
    <citation type="submission" date="2018-07" db="EMBL/GenBank/DDBJ databases">
        <title>Desertimonas flava gen. nov. sp. nov.</title>
        <authorList>
            <person name="Liu S."/>
        </authorList>
    </citation>
    <scope>NUCLEOTIDE SEQUENCE [LARGE SCALE GENOMIC DNA]</scope>
    <source>
        <strain evidence="6 7">16Sb5-5</strain>
    </source>
</reference>
<comment type="caution">
    <text evidence="6">The sequence shown here is derived from an EMBL/GenBank/DDBJ whole genome shotgun (WGS) entry which is preliminary data.</text>
</comment>
<dbReference type="PROSITE" id="PS00893">
    <property type="entry name" value="NUDIX_BOX"/>
    <property type="match status" value="1"/>
</dbReference>
<comment type="similarity">
    <text evidence="2 4">Belongs to the Nudix hydrolase family.</text>
</comment>
<feature type="domain" description="Nudix hydrolase" evidence="5">
    <location>
        <begin position="19"/>
        <end position="151"/>
    </location>
</feature>
<dbReference type="InterPro" id="IPR015797">
    <property type="entry name" value="NUDIX_hydrolase-like_dom_sf"/>
</dbReference>
<protein>
    <submittedName>
        <fullName evidence="6">NUDIX domain-containing protein</fullName>
    </submittedName>
</protein>
<evidence type="ECO:0000313" key="6">
    <source>
        <dbReference type="EMBL" id="RCK68702.1"/>
    </source>
</evidence>
<dbReference type="PANTHER" id="PTHR43046">
    <property type="entry name" value="GDP-MANNOSE MANNOSYL HYDROLASE"/>
    <property type="match status" value="1"/>
</dbReference>
<proteinExistence type="inferred from homology"/>
<dbReference type="PROSITE" id="PS51462">
    <property type="entry name" value="NUDIX"/>
    <property type="match status" value="1"/>
</dbReference>
<dbReference type="EMBL" id="QOUI01000009">
    <property type="protein sequence ID" value="RCK68702.1"/>
    <property type="molecule type" value="Genomic_DNA"/>
</dbReference>
<dbReference type="InterPro" id="IPR000086">
    <property type="entry name" value="NUDIX_hydrolase_dom"/>
</dbReference>
<dbReference type="CDD" id="cd18879">
    <property type="entry name" value="NUDIX_Hydrolase"/>
    <property type="match status" value="1"/>
</dbReference>
<comment type="cofactor">
    <cofactor evidence="1">
        <name>Mg(2+)</name>
        <dbReference type="ChEBI" id="CHEBI:18420"/>
    </cofactor>
</comment>
<name>A0A367YUK2_9ACTN</name>